<keyword evidence="2" id="KW-1185">Reference proteome</keyword>
<accession>A0A8J8NYS0</accession>
<proteinExistence type="predicted"/>
<organism evidence="1 2">
    <name type="scientific">Halteria grandinella</name>
    <dbReference type="NCBI Taxonomy" id="5974"/>
    <lineage>
        <taxon>Eukaryota</taxon>
        <taxon>Sar</taxon>
        <taxon>Alveolata</taxon>
        <taxon>Ciliophora</taxon>
        <taxon>Intramacronucleata</taxon>
        <taxon>Spirotrichea</taxon>
        <taxon>Stichotrichia</taxon>
        <taxon>Sporadotrichida</taxon>
        <taxon>Halteriidae</taxon>
        <taxon>Halteria</taxon>
    </lineage>
</organism>
<evidence type="ECO:0000313" key="2">
    <source>
        <dbReference type="Proteomes" id="UP000785679"/>
    </source>
</evidence>
<dbReference type="AlphaFoldDB" id="A0A8J8NYS0"/>
<comment type="caution">
    <text evidence="1">The sequence shown here is derived from an EMBL/GenBank/DDBJ whole genome shotgun (WGS) entry which is preliminary data.</text>
</comment>
<dbReference type="EMBL" id="RRYP01004606">
    <property type="protein sequence ID" value="TNV82735.1"/>
    <property type="molecule type" value="Genomic_DNA"/>
</dbReference>
<evidence type="ECO:0000313" key="1">
    <source>
        <dbReference type="EMBL" id="TNV82735.1"/>
    </source>
</evidence>
<reference evidence="1" key="1">
    <citation type="submission" date="2019-06" db="EMBL/GenBank/DDBJ databases">
        <authorList>
            <person name="Zheng W."/>
        </authorList>
    </citation>
    <scope>NUCLEOTIDE SEQUENCE</scope>
    <source>
        <strain evidence="1">QDHG01</strain>
    </source>
</reference>
<gene>
    <name evidence="1" type="ORF">FGO68_gene2950</name>
</gene>
<name>A0A8J8NYS0_HALGN</name>
<sequence length="66" mass="7530">MELVSFKGSSIQSNKADRVKSLYFFIFSSTSENLRTISFSSLLNNSTENPNFFAFQFIGKGSDQYR</sequence>
<dbReference type="Proteomes" id="UP000785679">
    <property type="component" value="Unassembled WGS sequence"/>
</dbReference>
<protein>
    <submittedName>
        <fullName evidence="1">Uncharacterized protein</fullName>
    </submittedName>
</protein>